<feature type="transmembrane region" description="Helical" evidence="1">
    <location>
        <begin position="6"/>
        <end position="26"/>
    </location>
</feature>
<evidence type="ECO:0000256" key="1">
    <source>
        <dbReference type="SAM" id="Phobius"/>
    </source>
</evidence>
<gene>
    <name evidence="2" type="ORF">HELGO_WM7504</name>
</gene>
<name>A0A6S6TQE4_9BACT</name>
<keyword evidence="1" id="KW-0472">Membrane</keyword>
<evidence type="ECO:0000313" key="2">
    <source>
        <dbReference type="EMBL" id="CAA6818850.1"/>
    </source>
</evidence>
<dbReference type="EMBL" id="CACVAP010000090">
    <property type="protein sequence ID" value="CAA6818850.1"/>
    <property type="molecule type" value="Genomic_DNA"/>
</dbReference>
<proteinExistence type="predicted"/>
<keyword evidence="1" id="KW-1133">Transmembrane helix</keyword>
<organism evidence="2">
    <name type="scientific">uncultured Sulfurovum sp</name>
    <dbReference type="NCBI Taxonomy" id="269237"/>
    <lineage>
        <taxon>Bacteria</taxon>
        <taxon>Pseudomonadati</taxon>
        <taxon>Campylobacterota</taxon>
        <taxon>Epsilonproteobacteria</taxon>
        <taxon>Campylobacterales</taxon>
        <taxon>Sulfurovaceae</taxon>
        <taxon>Sulfurovum</taxon>
        <taxon>environmental samples</taxon>
    </lineage>
</organism>
<dbReference type="AlphaFoldDB" id="A0A6S6TQE4"/>
<sequence length="50" mass="5739">MLENVQLVFAIFGFVTVIFIIIELVLDVDTFAGRLISKIKQAKLDKRKED</sequence>
<keyword evidence="1" id="KW-0812">Transmembrane</keyword>
<protein>
    <submittedName>
        <fullName evidence="2">Uncharacterized protein</fullName>
    </submittedName>
</protein>
<accession>A0A6S6TQE4</accession>
<reference evidence="2" key="1">
    <citation type="submission" date="2020-01" db="EMBL/GenBank/DDBJ databases">
        <authorList>
            <person name="Meier V. D."/>
            <person name="Meier V D."/>
        </authorList>
    </citation>
    <scope>NUCLEOTIDE SEQUENCE</scope>
    <source>
        <strain evidence="2">HLG_WM_MAG_06</strain>
    </source>
</reference>